<dbReference type="GO" id="GO:0008270">
    <property type="term" value="F:zinc ion binding"/>
    <property type="evidence" value="ECO:0007669"/>
    <property type="project" value="UniProtKB-KW"/>
</dbReference>
<protein>
    <recommendedName>
        <fullName evidence="2">C2H2-type domain-containing protein</fullName>
    </recommendedName>
</protein>
<comment type="caution">
    <text evidence="3">The sequence shown here is derived from an EMBL/GenBank/DDBJ whole genome shotgun (WGS) entry which is preliminary data.</text>
</comment>
<keyword evidence="1" id="KW-0479">Metal-binding</keyword>
<sequence>MAIVESINPSNNGITEINRMIPKWYTCRFCNKKFSLSQAIAGHTKSHVKIPGFVSKREAARRATAALRVAKAVKIRTVLALREAKAKVSKNGSTTSRQTPPVGTSMSSSVQKMFFIQHFVVNAKVSDELTASKLSDKKPITDNVLLIKQTTYVKEELDLTLRLGRL</sequence>
<accession>A0A7J6VDB8</accession>
<dbReference type="InterPro" id="IPR036236">
    <property type="entry name" value="Znf_C2H2_sf"/>
</dbReference>
<evidence type="ECO:0000313" key="4">
    <source>
        <dbReference type="Proteomes" id="UP000554482"/>
    </source>
</evidence>
<dbReference type="AlphaFoldDB" id="A0A7J6VDB8"/>
<dbReference type="InterPro" id="IPR013087">
    <property type="entry name" value="Znf_C2H2_type"/>
</dbReference>
<proteinExistence type="predicted"/>
<gene>
    <name evidence="3" type="ORF">FRX31_027327</name>
</gene>
<evidence type="ECO:0000256" key="1">
    <source>
        <dbReference type="PROSITE-ProRule" id="PRU00042"/>
    </source>
</evidence>
<dbReference type="Proteomes" id="UP000554482">
    <property type="component" value="Unassembled WGS sequence"/>
</dbReference>
<name>A0A7J6VDB8_THATH</name>
<reference evidence="3 4" key="1">
    <citation type="submission" date="2020-06" db="EMBL/GenBank/DDBJ databases">
        <title>Transcriptomic and genomic resources for Thalictrum thalictroides and T. hernandezii: Facilitating candidate gene discovery in an emerging model plant lineage.</title>
        <authorList>
            <person name="Arias T."/>
            <person name="Riano-Pachon D.M."/>
            <person name="Di Stilio V.S."/>
        </authorList>
    </citation>
    <scope>NUCLEOTIDE SEQUENCE [LARGE SCALE GENOMIC DNA]</scope>
    <source>
        <strain evidence="4">cv. WT478/WT964</strain>
        <tissue evidence="3">Leaves</tissue>
    </source>
</reference>
<evidence type="ECO:0000313" key="3">
    <source>
        <dbReference type="EMBL" id="KAF5183086.1"/>
    </source>
</evidence>
<dbReference type="PROSITE" id="PS50157">
    <property type="entry name" value="ZINC_FINGER_C2H2_2"/>
    <property type="match status" value="1"/>
</dbReference>
<keyword evidence="4" id="KW-1185">Reference proteome</keyword>
<organism evidence="3 4">
    <name type="scientific">Thalictrum thalictroides</name>
    <name type="common">Rue-anemone</name>
    <name type="synonym">Anemone thalictroides</name>
    <dbReference type="NCBI Taxonomy" id="46969"/>
    <lineage>
        <taxon>Eukaryota</taxon>
        <taxon>Viridiplantae</taxon>
        <taxon>Streptophyta</taxon>
        <taxon>Embryophyta</taxon>
        <taxon>Tracheophyta</taxon>
        <taxon>Spermatophyta</taxon>
        <taxon>Magnoliopsida</taxon>
        <taxon>Ranunculales</taxon>
        <taxon>Ranunculaceae</taxon>
        <taxon>Thalictroideae</taxon>
        <taxon>Thalictrum</taxon>
    </lineage>
</organism>
<dbReference type="EMBL" id="JABWDY010033958">
    <property type="protein sequence ID" value="KAF5183086.1"/>
    <property type="molecule type" value="Genomic_DNA"/>
</dbReference>
<dbReference type="PROSITE" id="PS00028">
    <property type="entry name" value="ZINC_FINGER_C2H2_1"/>
    <property type="match status" value="1"/>
</dbReference>
<evidence type="ECO:0000259" key="2">
    <source>
        <dbReference type="PROSITE" id="PS50157"/>
    </source>
</evidence>
<feature type="domain" description="C2H2-type" evidence="2">
    <location>
        <begin position="25"/>
        <end position="47"/>
    </location>
</feature>
<keyword evidence="1" id="KW-0862">Zinc</keyword>
<dbReference type="SUPFAM" id="SSF57667">
    <property type="entry name" value="beta-beta-alpha zinc fingers"/>
    <property type="match status" value="1"/>
</dbReference>
<keyword evidence="1" id="KW-0863">Zinc-finger</keyword>